<dbReference type="InterPro" id="IPR036390">
    <property type="entry name" value="WH_DNA-bd_sf"/>
</dbReference>
<dbReference type="InterPro" id="IPR036388">
    <property type="entry name" value="WH-like_DNA-bd_sf"/>
</dbReference>
<feature type="domain" description="IclR-ED" evidence="5">
    <location>
        <begin position="67"/>
        <end position="248"/>
    </location>
</feature>
<reference evidence="6 7" key="1">
    <citation type="submission" date="2018-08" db="EMBL/GenBank/DDBJ databases">
        <title>Isolation, diversity and antifungal activity of Actinobacteria from cow dung.</title>
        <authorList>
            <person name="Ling L."/>
        </authorList>
    </citation>
    <scope>NUCLEOTIDE SEQUENCE [LARGE SCALE GENOMIC DNA]</scope>
    <source>
        <strain evidence="6 7">NEAU-LLE</strain>
    </source>
</reference>
<dbReference type="PANTHER" id="PTHR30136:SF35">
    <property type="entry name" value="HTH-TYPE TRANSCRIPTIONAL REGULATOR RV1719"/>
    <property type="match status" value="1"/>
</dbReference>
<dbReference type="EMBL" id="QUAB01000034">
    <property type="protein sequence ID" value="REJ06478.1"/>
    <property type="molecule type" value="Genomic_DNA"/>
</dbReference>
<evidence type="ECO:0000256" key="1">
    <source>
        <dbReference type="ARBA" id="ARBA00023015"/>
    </source>
</evidence>
<keyword evidence="7" id="KW-1185">Reference proteome</keyword>
<dbReference type="Gene3D" id="3.30.450.40">
    <property type="match status" value="1"/>
</dbReference>
<evidence type="ECO:0000256" key="3">
    <source>
        <dbReference type="ARBA" id="ARBA00023163"/>
    </source>
</evidence>
<keyword evidence="1" id="KW-0805">Transcription regulation</keyword>
<dbReference type="PROSITE" id="PS51077">
    <property type="entry name" value="HTH_ICLR"/>
    <property type="match status" value="1"/>
</dbReference>
<dbReference type="RefSeq" id="WP_116241472.1">
    <property type="nucleotide sequence ID" value="NZ_QUAB01000034.1"/>
</dbReference>
<dbReference type="GO" id="GO:0003700">
    <property type="term" value="F:DNA-binding transcription factor activity"/>
    <property type="evidence" value="ECO:0007669"/>
    <property type="project" value="TreeGrafter"/>
</dbReference>
<dbReference type="GO" id="GO:0045892">
    <property type="term" value="P:negative regulation of DNA-templated transcription"/>
    <property type="evidence" value="ECO:0007669"/>
    <property type="project" value="TreeGrafter"/>
</dbReference>
<dbReference type="InterPro" id="IPR005471">
    <property type="entry name" value="Tscrpt_reg_IclR_N"/>
</dbReference>
<dbReference type="SMART" id="SM00346">
    <property type="entry name" value="HTH_ICLR"/>
    <property type="match status" value="1"/>
</dbReference>
<sequence length="252" mass="27001">MAEQPLLVLGKIAAILDAFTLTAPTRTAAEIRSITGLPTSTTHRLLGNLVQHGFLDRTGDDFRIGARMAFWAGPAARSRDFTELLAPRLNALRDETGETACFFRAEAGSRVCTGLAETRHALRSEMYVGRIQPLHVGSSGRVILAWREDLLEEITAQELPALTDATITDPDALRRAVAETRAGGYAITVGERLEATSGLAAPVFDSHSALVGAVTLMGPTLRMPWSRCEELVDAVVEAGELFTAALGGRHPA</sequence>
<keyword evidence="2" id="KW-0238">DNA-binding</keyword>
<comment type="caution">
    <text evidence="6">The sequence shown here is derived from an EMBL/GenBank/DDBJ whole genome shotgun (WGS) entry which is preliminary data.</text>
</comment>
<evidence type="ECO:0000313" key="7">
    <source>
        <dbReference type="Proteomes" id="UP000262172"/>
    </source>
</evidence>
<evidence type="ECO:0000256" key="2">
    <source>
        <dbReference type="ARBA" id="ARBA00023125"/>
    </source>
</evidence>
<organism evidence="6 7">
    <name type="scientific">Microbacterium bovistercoris</name>
    <dbReference type="NCBI Taxonomy" id="2293570"/>
    <lineage>
        <taxon>Bacteria</taxon>
        <taxon>Bacillati</taxon>
        <taxon>Actinomycetota</taxon>
        <taxon>Actinomycetes</taxon>
        <taxon>Micrococcales</taxon>
        <taxon>Microbacteriaceae</taxon>
        <taxon>Microbacterium</taxon>
    </lineage>
</organism>
<keyword evidence="3" id="KW-0804">Transcription</keyword>
<dbReference type="PANTHER" id="PTHR30136">
    <property type="entry name" value="HELIX-TURN-HELIX TRANSCRIPTIONAL REGULATOR, ICLR FAMILY"/>
    <property type="match status" value="1"/>
</dbReference>
<gene>
    <name evidence="6" type="ORF">DY023_06170</name>
</gene>
<dbReference type="InterPro" id="IPR029016">
    <property type="entry name" value="GAF-like_dom_sf"/>
</dbReference>
<evidence type="ECO:0000259" key="5">
    <source>
        <dbReference type="PROSITE" id="PS51078"/>
    </source>
</evidence>
<accession>A0A371NV70</accession>
<feature type="domain" description="HTH iclR-type" evidence="4">
    <location>
        <begin position="6"/>
        <end position="66"/>
    </location>
</feature>
<dbReference type="SUPFAM" id="SSF46785">
    <property type="entry name" value="Winged helix' DNA-binding domain"/>
    <property type="match status" value="1"/>
</dbReference>
<dbReference type="SUPFAM" id="SSF55781">
    <property type="entry name" value="GAF domain-like"/>
    <property type="match status" value="1"/>
</dbReference>
<dbReference type="Pfam" id="PF09339">
    <property type="entry name" value="HTH_IclR"/>
    <property type="match status" value="1"/>
</dbReference>
<dbReference type="PROSITE" id="PS51078">
    <property type="entry name" value="ICLR_ED"/>
    <property type="match status" value="1"/>
</dbReference>
<protein>
    <submittedName>
        <fullName evidence="6">IclR family transcriptional regulator</fullName>
    </submittedName>
</protein>
<dbReference type="Gene3D" id="1.10.10.10">
    <property type="entry name" value="Winged helix-like DNA-binding domain superfamily/Winged helix DNA-binding domain"/>
    <property type="match status" value="1"/>
</dbReference>
<dbReference type="InterPro" id="IPR050707">
    <property type="entry name" value="HTH_MetabolicPath_Reg"/>
</dbReference>
<name>A0A371NV70_9MICO</name>
<dbReference type="OrthoDB" id="4068713at2"/>
<dbReference type="Proteomes" id="UP000262172">
    <property type="component" value="Unassembled WGS sequence"/>
</dbReference>
<evidence type="ECO:0000259" key="4">
    <source>
        <dbReference type="PROSITE" id="PS51077"/>
    </source>
</evidence>
<dbReference type="InterPro" id="IPR014757">
    <property type="entry name" value="Tscrpt_reg_IclR_C"/>
</dbReference>
<dbReference type="Pfam" id="PF01614">
    <property type="entry name" value="IclR_C"/>
    <property type="match status" value="1"/>
</dbReference>
<evidence type="ECO:0000313" key="6">
    <source>
        <dbReference type="EMBL" id="REJ06478.1"/>
    </source>
</evidence>
<dbReference type="AlphaFoldDB" id="A0A371NV70"/>
<proteinExistence type="predicted"/>
<dbReference type="GO" id="GO:0003677">
    <property type="term" value="F:DNA binding"/>
    <property type="evidence" value="ECO:0007669"/>
    <property type="project" value="UniProtKB-KW"/>
</dbReference>